<protein>
    <submittedName>
        <fullName evidence="4">ATP-binding cassette domain-containing protein</fullName>
    </submittedName>
    <submittedName>
        <fullName evidence="5">Phospholipid/cholesterol/gamma-HCH transport system ATP-binding protein</fullName>
    </submittedName>
</protein>
<dbReference type="EMBL" id="JALJZU010000007">
    <property type="protein sequence ID" value="MCP2009861.1"/>
    <property type="molecule type" value="Genomic_DNA"/>
</dbReference>
<dbReference type="PANTHER" id="PTHR43023:SF3">
    <property type="entry name" value="PROTEIN TRIGALACTOSYLDIACYLGLYCEROL 3, CHLOROPLASTIC"/>
    <property type="match status" value="1"/>
</dbReference>
<dbReference type="Proteomes" id="UP001155901">
    <property type="component" value="Unassembled WGS sequence"/>
</dbReference>
<keyword evidence="7" id="KW-1185">Reference proteome</keyword>
<gene>
    <name evidence="4" type="ORF">KVP70_27585</name>
    <name evidence="5" type="ORF">L1274_003593</name>
</gene>
<comment type="caution">
    <text evidence="4">The sequence shown here is derived from an EMBL/GenBank/DDBJ whole genome shotgun (WGS) entry which is preliminary data.</text>
</comment>
<evidence type="ECO:0000313" key="6">
    <source>
        <dbReference type="Proteomes" id="UP001155901"/>
    </source>
</evidence>
<evidence type="ECO:0000313" key="5">
    <source>
        <dbReference type="EMBL" id="MCP2009861.1"/>
    </source>
</evidence>
<keyword evidence="2" id="KW-0472">Membrane</keyword>
<dbReference type="EMBL" id="JAHTGR010000019">
    <property type="protein sequence ID" value="MBV6324693.1"/>
    <property type="molecule type" value="Genomic_DNA"/>
</dbReference>
<evidence type="ECO:0000256" key="1">
    <source>
        <dbReference type="ARBA" id="ARBA00022448"/>
    </source>
</evidence>
<evidence type="ECO:0000313" key="4">
    <source>
        <dbReference type="EMBL" id="MBV6324693.1"/>
    </source>
</evidence>
<organism evidence="4 6">
    <name type="scientific">Duganella violaceipulchra</name>
    <dbReference type="NCBI Taxonomy" id="2849652"/>
    <lineage>
        <taxon>Bacteria</taxon>
        <taxon>Pseudomonadati</taxon>
        <taxon>Pseudomonadota</taxon>
        <taxon>Betaproteobacteria</taxon>
        <taxon>Burkholderiales</taxon>
        <taxon>Oxalobacteraceae</taxon>
        <taxon>Telluria group</taxon>
        <taxon>Duganella</taxon>
    </lineage>
</organism>
<accession>A0AA41H9W6</accession>
<reference evidence="4" key="1">
    <citation type="submission" date="2021-07" db="EMBL/GenBank/DDBJ databases">
        <title>Characterization of violacein-producing bacteria and related species.</title>
        <authorList>
            <person name="Wilson H.S."/>
            <person name="De Leon M.E."/>
        </authorList>
    </citation>
    <scope>NUCLEOTIDE SEQUENCE</scope>
    <source>
        <strain evidence="4">HSC-15S17</strain>
    </source>
</reference>
<dbReference type="Pfam" id="PF00005">
    <property type="entry name" value="ABC_tran"/>
    <property type="match status" value="1"/>
</dbReference>
<reference evidence="5" key="2">
    <citation type="submission" date="2022-03" db="EMBL/GenBank/DDBJ databases">
        <title>Genome Encyclopedia of Bacteria and Archaea VI: Functional Genomics of Type Strains.</title>
        <authorList>
            <person name="Whitman W."/>
        </authorList>
    </citation>
    <scope>NUCLEOTIDE SEQUENCE</scope>
    <source>
        <strain evidence="5">HSC-15S17</strain>
    </source>
</reference>
<evidence type="ECO:0000313" key="7">
    <source>
        <dbReference type="Proteomes" id="UP001162889"/>
    </source>
</evidence>
<dbReference type="RefSeq" id="WP_217945603.1">
    <property type="nucleotide sequence ID" value="NZ_JAHTGR010000019.1"/>
</dbReference>
<evidence type="ECO:0000259" key="3">
    <source>
        <dbReference type="PROSITE" id="PS50893"/>
    </source>
</evidence>
<dbReference type="InterPro" id="IPR003593">
    <property type="entry name" value="AAA+_ATPase"/>
</dbReference>
<sequence>MKPAATTTLSARGIVNRFGKQLIHNKLNLDIKRGEIIGIAGGSGSGKSVLLKTLIGLHQPDGGDVLLDGMAIRAISAHDRAFAFGVLFQQGALFSSLSVADNIMLPMREHTTLQADDREQIAAMKLALTGLGADNGIKFPSALSGGMVKRAAFARALALDPQILFLDEPSSDLDPIAAAGIDALIQQLNRSLGITAVIVTHDLTTLLTICDRIAVLVDQSLTIDTANQLRKSKHPWIHDFFHGPRAEGAMTARKVSHGN</sequence>
<keyword evidence="2" id="KW-1003">Cell membrane</keyword>
<keyword evidence="1" id="KW-0813">Transport</keyword>
<dbReference type="PANTHER" id="PTHR43023">
    <property type="entry name" value="PROTEIN TRIGALACTOSYLDIACYLGLYCEROL 3, CHLOROPLASTIC"/>
    <property type="match status" value="1"/>
</dbReference>
<dbReference type="AlphaFoldDB" id="A0AA41H9W6"/>
<proteinExistence type="predicted"/>
<dbReference type="Proteomes" id="UP001162889">
    <property type="component" value="Unassembled WGS sequence"/>
</dbReference>
<name>A0AA41H9W6_9BURK</name>
<dbReference type="GO" id="GO:0005524">
    <property type="term" value="F:ATP binding"/>
    <property type="evidence" value="ECO:0007669"/>
    <property type="project" value="UniProtKB-KW"/>
</dbReference>
<keyword evidence="4" id="KW-0067">ATP-binding</keyword>
<dbReference type="PROSITE" id="PS50893">
    <property type="entry name" value="ABC_TRANSPORTER_2"/>
    <property type="match status" value="1"/>
</dbReference>
<dbReference type="SMART" id="SM00382">
    <property type="entry name" value="AAA"/>
    <property type="match status" value="1"/>
</dbReference>
<dbReference type="InterPro" id="IPR003439">
    <property type="entry name" value="ABC_transporter-like_ATP-bd"/>
</dbReference>
<dbReference type="GO" id="GO:0016887">
    <property type="term" value="F:ATP hydrolysis activity"/>
    <property type="evidence" value="ECO:0007669"/>
    <property type="project" value="InterPro"/>
</dbReference>
<keyword evidence="4" id="KW-0547">Nucleotide-binding</keyword>
<evidence type="ECO:0000256" key="2">
    <source>
        <dbReference type="ARBA" id="ARBA00022475"/>
    </source>
</evidence>
<feature type="domain" description="ABC transporter" evidence="3">
    <location>
        <begin position="9"/>
        <end position="243"/>
    </location>
</feature>